<reference evidence="3" key="1">
    <citation type="journal article" date="2015" name="Proc. Natl. Acad. Sci. U.S.A.">
        <title>Genome sequencing of adzuki bean (Vigna angularis) provides insight into high starch and low fat accumulation and domestication.</title>
        <authorList>
            <person name="Yang K."/>
            <person name="Tian Z."/>
            <person name="Chen C."/>
            <person name="Luo L."/>
            <person name="Zhao B."/>
            <person name="Wang Z."/>
            <person name="Yu L."/>
            <person name="Li Y."/>
            <person name="Sun Y."/>
            <person name="Li W."/>
            <person name="Chen Y."/>
            <person name="Li Y."/>
            <person name="Zhang Y."/>
            <person name="Ai D."/>
            <person name="Zhao J."/>
            <person name="Shang C."/>
            <person name="Ma Y."/>
            <person name="Wu B."/>
            <person name="Wang M."/>
            <person name="Gao L."/>
            <person name="Sun D."/>
            <person name="Zhang P."/>
            <person name="Guo F."/>
            <person name="Wang W."/>
            <person name="Li Y."/>
            <person name="Wang J."/>
            <person name="Varshney R.K."/>
            <person name="Wang J."/>
            <person name="Ling H.Q."/>
            <person name="Wan P."/>
        </authorList>
    </citation>
    <scope>NUCLEOTIDE SEQUENCE</scope>
    <source>
        <strain evidence="3">cv. Jingnong 6</strain>
    </source>
</reference>
<feature type="region of interest" description="Disordered" evidence="1">
    <location>
        <begin position="26"/>
        <end position="50"/>
    </location>
</feature>
<dbReference type="Gramene" id="KOM35750">
    <property type="protein sequence ID" value="KOM35750"/>
    <property type="gene ID" value="LR48_Vigan02g190000"/>
</dbReference>
<dbReference type="AlphaFoldDB" id="A0A0L9TYY0"/>
<proteinExistence type="predicted"/>
<evidence type="ECO:0000313" key="3">
    <source>
        <dbReference type="Proteomes" id="UP000053144"/>
    </source>
</evidence>
<name>A0A0L9TYY0_PHAAN</name>
<gene>
    <name evidence="2" type="ORF">LR48_Vigan02g190000</name>
</gene>
<sequence>MSPPLFPITASLPSAKKLNQEDLSHYGFSSVPIPPNPNPPSSRLRFQPSSKERIRAATSAARRQEECHHKSASPSQAWGLHGLPSPWIAVSVDDNLRIGRSTVWLILGIFGAERDFTERREEDGCHPGHSASLAINHPASLAINHPASRALNLSVIRSHVFKHSTSNVPAFGHSASLTLGLSASTARPYIYTSTQALGHSTPLMISQSDSINVRPLASVVQLSTENRAFKHLVVQTQRNLPFDFKRSTIHVHERSTGYTPSGSCSPKNTQNINRSTIHVHERSTGYTPSGKIKSNCGDPSTATLSAVLIPPNRTSMCGDA</sequence>
<dbReference type="EMBL" id="CM003372">
    <property type="protein sequence ID" value="KOM35750.1"/>
    <property type="molecule type" value="Genomic_DNA"/>
</dbReference>
<evidence type="ECO:0000256" key="1">
    <source>
        <dbReference type="SAM" id="MobiDB-lite"/>
    </source>
</evidence>
<organism evidence="2 3">
    <name type="scientific">Phaseolus angularis</name>
    <name type="common">Azuki bean</name>
    <name type="synonym">Vigna angularis</name>
    <dbReference type="NCBI Taxonomy" id="3914"/>
    <lineage>
        <taxon>Eukaryota</taxon>
        <taxon>Viridiplantae</taxon>
        <taxon>Streptophyta</taxon>
        <taxon>Embryophyta</taxon>
        <taxon>Tracheophyta</taxon>
        <taxon>Spermatophyta</taxon>
        <taxon>Magnoliopsida</taxon>
        <taxon>eudicotyledons</taxon>
        <taxon>Gunneridae</taxon>
        <taxon>Pentapetalae</taxon>
        <taxon>rosids</taxon>
        <taxon>fabids</taxon>
        <taxon>Fabales</taxon>
        <taxon>Fabaceae</taxon>
        <taxon>Papilionoideae</taxon>
        <taxon>50 kb inversion clade</taxon>
        <taxon>NPAAA clade</taxon>
        <taxon>indigoferoid/millettioid clade</taxon>
        <taxon>Phaseoleae</taxon>
        <taxon>Vigna</taxon>
    </lineage>
</organism>
<accession>A0A0L9TYY0</accession>
<protein>
    <submittedName>
        <fullName evidence="2">Uncharacterized protein</fullName>
    </submittedName>
</protein>
<dbReference type="Proteomes" id="UP000053144">
    <property type="component" value="Chromosome 2"/>
</dbReference>
<evidence type="ECO:0000313" key="2">
    <source>
        <dbReference type="EMBL" id="KOM35750.1"/>
    </source>
</evidence>